<organism evidence="1 2">
    <name type="scientific">Lentinula aff. lateritia</name>
    <dbReference type="NCBI Taxonomy" id="2804960"/>
    <lineage>
        <taxon>Eukaryota</taxon>
        <taxon>Fungi</taxon>
        <taxon>Dikarya</taxon>
        <taxon>Basidiomycota</taxon>
        <taxon>Agaricomycotina</taxon>
        <taxon>Agaricomycetes</taxon>
        <taxon>Agaricomycetidae</taxon>
        <taxon>Agaricales</taxon>
        <taxon>Marasmiineae</taxon>
        <taxon>Omphalotaceae</taxon>
        <taxon>Lentinula</taxon>
    </lineage>
</organism>
<comment type="caution">
    <text evidence="1">The sequence shown here is derived from an EMBL/GenBank/DDBJ whole genome shotgun (WGS) entry which is preliminary data.</text>
</comment>
<dbReference type="EMBL" id="MU795066">
    <property type="protein sequence ID" value="KAJ3811258.1"/>
    <property type="molecule type" value="Genomic_DNA"/>
</dbReference>
<sequence>MGWDFYPLRPALLPLFAGSIYMNVDRERSNPGPVLRPIPTKEGNGDARGSRNKANSTHQIVNVKNTNDADDLDKQQLDVSPRNLQIMPTHGQDEQWELDWVDAELSLGFCRSTTTTEHEDNVILRQDEEQDAEESFVTANSPLSDDSRSSHTCSPVSGAVFIKVDASNPSIAPNTTITTTIIDAGHSIHVTPNLPSLSSMTNPI</sequence>
<name>A0ACC1U378_9AGAR</name>
<keyword evidence="2" id="KW-1185">Reference proteome</keyword>
<evidence type="ECO:0000313" key="2">
    <source>
        <dbReference type="Proteomes" id="UP001163835"/>
    </source>
</evidence>
<proteinExistence type="predicted"/>
<dbReference type="Proteomes" id="UP001163835">
    <property type="component" value="Unassembled WGS sequence"/>
</dbReference>
<gene>
    <name evidence="1" type="ORF">F5876DRAFT_75992</name>
</gene>
<accession>A0ACC1U378</accession>
<evidence type="ECO:0000313" key="1">
    <source>
        <dbReference type="EMBL" id="KAJ3811258.1"/>
    </source>
</evidence>
<protein>
    <submittedName>
        <fullName evidence="1">Uncharacterized protein</fullName>
    </submittedName>
</protein>
<reference evidence="1" key="1">
    <citation type="submission" date="2022-09" db="EMBL/GenBank/DDBJ databases">
        <title>A Global Phylogenomic Analysis of the Shiitake Genus Lentinula.</title>
        <authorList>
            <consortium name="DOE Joint Genome Institute"/>
            <person name="Sierra-Patev S."/>
            <person name="Min B."/>
            <person name="Naranjo-Ortiz M."/>
            <person name="Looney B."/>
            <person name="Konkel Z."/>
            <person name="Slot J.C."/>
            <person name="Sakamoto Y."/>
            <person name="Steenwyk J.L."/>
            <person name="Rokas A."/>
            <person name="Carro J."/>
            <person name="Camarero S."/>
            <person name="Ferreira P."/>
            <person name="Molpeceres G."/>
            <person name="Ruiz-Duenas F.J."/>
            <person name="Serrano A."/>
            <person name="Henrissat B."/>
            <person name="Drula E."/>
            <person name="Hughes K.W."/>
            <person name="Mata J.L."/>
            <person name="Ishikawa N.K."/>
            <person name="Vargas-Isla R."/>
            <person name="Ushijima S."/>
            <person name="Smith C.A."/>
            <person name="Ahrendt S."/>
            <person name="Andreopoulos W."/>
            <person name="He G."/>
            <person name="Labutti K."/>
            <person name="Lipzen A."/>
            <person name="Ng V."/>
            <person name="Riley R."/>
            <person name="Sandor L."/>
            <person name="Barry K."/>
            <person name="Martinez A.T."/>
            <person name="Xiao Y."/>
            <person name="Gibbons J.G."/>
            <person name="Terashima K."/>
            <person name="Grigoriev I.V."/>
            <person name="Hibbett D.S."/>
        </authorList>
    </citation>
    <scope>NUCLEOTIDE SEQUENCE</scope>
    <source>
        <strain evidence="1">TMI1499</strain>
    </source>
</reference>